<name>A0AAF1K1T9_9PROT</name>
<keyword evidence="3" id="KW-1185">Reference proteome</keyword>
<feature type="compositionally biased region" description="Pro residues" evidence="1">
    <location>
        <begin position="60"/>
        <end position="75"/>
    </location>
</feature>
<proteinExistence type="predicted"/>
<comment type="caution">
    <text evidence="2">The sequence shown here is derived from an EMBL/GenBank/DDBJ whole genome shotgun (WGS) entry which is preliminary data.</text>
</comment>
<dbReference type="AlphaFoldDB" id="A0AAF1K1T9"/>
<accession>A0AAF1K1T9</accession>
<sequence>MRMRPRILPVLVGAMALLMLLKAETLWRAAVGAMEPTTGARVLPRPSGLSVIGPANASADPPPRQAAPAPPPPAAAPSHADPAVLAERAVLDALRERRTEIDQREQAIVAREVMLGAAERRVQARIAELATMRDRLEALERARGERDDAGWRGLVRLYEGMRPRDAAAIFDELEMPVLVQVMDRMGERKAAPVLGAMRPERARQLTAELARHRAQRNPNQ</sequence>
<protein>
    <recommendedName>
        <fullName evidence="4">Magnesium transporter MgtE intracellular domain-containing protein</fullName>
    </recommendedName>
</protein>
<reference evidence="2" key="1">
    <citation type="submission" date="2020-01" db="EMBL/GenBank/DDBJ databases">
        <authorList>
            <person name="Rat A."/>
        </authorList>
    </citation>
    <scope>NUCLEOTIDE SEQUENCE</scope>
    <source>
        <strain evidence="2">LMG 28251</strain>
    </source>
</reference>
<evidence type="ECO:0000313" key="3">
    <source>
        <dbReference type="Proteomes" id="UP001196068"/>
    </source>
</evidence>
<dbReference type="Proteomes" id="UP001196068">
    <property type="component" value="Unassembled WGS sequence"/>
</dbReference>
<organism evidence="2 3">
    <name type="scientific">Plastoroseomonas arctica</name>
    <dbReference type="NCBI Taxonomy" id="1509237"/>
    <lineage>
        <taxon>Bacteria</taxon>
        <taxon>Pseudomonadati</taxon>
        <taxon>Pseudomonadota</taxon>
        <taxon>Alphaproteobacteria</taxon>
        <taxon>Acetobacterales</taxon>
        <taxon>Acetobacteraceae</taxon>
        <taxon>Plastoroseomonas</taxon>
    </lineage>
</organism>
<feature type="region of interest" description="Disordered" evidence="1">
    <location>
        <begin position="38"/>
        <end position="80"/>
    </location>
</feature>
<dbReference type="RefSeq" id="WP_211876438.1">
    <property type="nucleotide sequence ID" value="NZ_JAAEDH010000043.1"/>
</dbReference>
<gene>
    <name evidence="2" type="ORF">GXW79_21060</name>
</gene>
<evidence type="ECO:0000313" key="2">
    <source>
        <dbReference type="EMBL" id="MBR0657578.1"/>
    </source>
</evidence>
<reference evidence="2" key="2">
    <citation type="journal article" date="2021" name="Syst. Appl. Microbiol.">
        <title>Roseomonas hellenica sp. nov., isolated from roots of wild-growing Alkanna tinctoria.</title>
        <authorList>
            <person name="Rat A."/>
            <person name="Naranjo H.D."/>
            <person name="Lebbe L."/>
            <person name="Cnockaert M."/>
            <person name="Krigas N."/>
            <person name="Grigoriadou K."/>
            <person name="Maloupa E."/>
            <person name="Willems A."/>
        </authorList>
    </citation>
    <scope>NUCLEOTIDE SEQUENCE</scope>
    <source>
        <strain evidence="2">LMG 28251</strain>
    </source>
</reference>
<dbReference type="SUPFAM" id="SSF158791">
    <property type="entry name" value="MgtE N-terminal domain-like"/>
    <property type="match status" value="1"/>
</dbReference>
<evidence type="ECO:0008006" key="4">
    <source>
        <dbReference type="Google" id="ProtNLM"/>
    </source>
</evidence>
<dbReference type="EMBL" id="JAAEDH010000043">
    <property type="protein sequence ID" value="MBR0657578.1"/>
    <property type="molecule type" value="Genomic_DNA"/>
</dbReference>
<evidence type="ECO:0000256" key="1">
    <source>
        <dbReference type="SAM" id="MobiDB-lite"/>
    </source>
</evidence>